<keyword evidence="2" id="KW-0614">Plasmid</keyword>
<evidence type="ECO:0000313" key="2">
    <source>
        <dbReference type="EMBL" id="QCC70467.1"/>
    </source>
</evidence>
<evidence type="ECO:0000256" key="1">
    <source>
        <dbReference type="SAM" id="MobiDB-lite"/>
    </source>
</evidence>
<dbReference type="AlphaFoldDB" id="A0A4D6IUK0"/>
<organism evidence="2">
    <name type="scientific">Salmonella enterica</name>
    <name type="common">Salmonella choleraesuis</name>
    <dbReference type="NCBI Taxonomy" id="28901"/>
    <lineage>
        <taxon>Bacteria</taxon>
        <taxon>Pseudomonadati</taxon>
        <taxon>Pseudomonadota</taxon>
        <taxon>Gammaproteobacteria</taxon>
        <taxon>Enterobacterales</taxon>
        <taxon>Enterobacteriaceae</taxon>
        <taxon>Salmonella</taxon>
    </lineage>
</organism>
<proteinExistence type="predicted"/>
<dbReference type="EMBL" id="MK360096">
    <property type="protein sequence ID" value="QCC70467.1"/>
    <property type="molecule type" value="Genomic_DNA"/>
</dbReference>
<protein>
    <submittedName>
        <fullName evidence="2">Uncharacterized protein</fullName>
    </submittedName>
</protein>
<geneLocation type="plasmid" evidence="2">
    <name>pSE13-SA02717</name>
</geneLocation>
<name>A0A4D6IUK0_SALER</name>
<accession>A0A4D6IUK0</accession>
<sequence>MEMLVAASICWLTRPAVLEAIKKLKEKSSNKREKTEVRPNDRHKKPTGSRAFLFFWP</sequence>
<reference evidence="2" key="1">
    <citation type="submission" date="2019-01" db="EMBL/GenBank/DDBJ databases">
        <title>Characterization of mcr-5 harboring Salmonella enterica subsp. enterica serovar Typhimurium isolates from animal and food origin in Germany.</title>
        <authorList>
            <person name="Borowiak M."/>
            <person name="Hammerl J.A."/>
            <person name="Deneke C."/>
            <person name="Fischer J."/>
            <person name="Szabo I."/>
            <person name="Malorny B."/>
        </authorList>
    </citation>
    <scope>NUCLEOTIDE SEQUENCE</scope>
    <source>
        <strain evidence="2">13-SA02717</strain>
        <plasmid evidence="2">pSE13-SA02717</plasmid>
    </source>
</reference>
<dbReference type="RefSeq" id="WP_172694608.1">
    <property type="nucleotide sequence ID" value="NZ_MK360096.1"/>
</dbReference>
<feature type="compositionally biased region" description="Basic and acidic residues" evidence="1">
    <location>
        <begin position="26"/>
        <end position="40"/>
    </location>
</feature>
<feature type="region of interest" description="Disordered" evidence="1">
    <location>
        <begin position="26"/>
        <end position="50"/>
    </location>
</feature>